<gene>
    <name evidence="8" type="ORF">Aud_002376</name>
</gene>
<dbReference type="PANTHER" id="PTHR33146">
    <property type="entry name" value="ENDONUCLEASE 4"/>
    <property type="match status" value="1"/>
</dbReference>
<feature type="non-terminal residue" evidence="8">
    <location>
        <position position="1"/>
    </location>
</feature>
<comment type="caution">
    <text evidence="8">The sequence shown here is derived from an EMBL/GenBank/DDBJ whole genome shotgun (WGS) entry which is preliminary data.</text>
</comment>
<reference evidence="8" key="2">
    <citation type="submission" date="2021-01" db="EMBL/GenBank/DDBJ databases">
        <title>Pan-genome distribution and transcriptional activeness of fungal secondary metabolism genes in Aspergillus section Fumigati.</title>
        <authorList>
            <person name="Takahashi H."/>
            <person name="Umemura M."/>
            <person name="Ninomiya A."/>
            <person name="Kusuya Y."/>
            <person name="Urayama S."/>
            <person name="Shimizu M."/>
            <person name="Watanabe A."/>
            <person name="Kamei K."/>
            <person name="Yaguchi T."/>
            <person name="Hagiwara D."/>
        </authorList>
    </citation>
    <scope>NUCLEOTIDE SEQUENCE</scope>
    <source>
        <strain evidence="8">IFM 46973</strain>
    </source>
</reference>
<keyword evidence="4" id="KW-0255">Endonuclease</keyword>
<dbReference type="GO" id="GO:0004519">
    <property type="term" value="F:endonuclease activity"/>
    <property type="evidence" value="ECO:0007669"/>
    <property type="project" value="UniProtKB-KW"/>
</dbReference>
<dbReference type="RefSeq" id="XP_043143282.1">
    <property type="nucleotide sequence ID" value="XM_043287347.1"/>
</dbReference>
<accession>A0A8E0QN32</accession>
<evidence type="ECO:0000256" key="1">
    <source>
        <dbReference type="ARBA" id="ARBA00009547"/>
    </source>
</evidence>
<dbReference type="EMBL" id="BBXM02000002">
    <property type="protein sequence ID" value="GIC86016.1"/>
    <property type="molecule type" value="Genomic_DNA"/>
</dbReference>
<keyword evidence="2" id="KW-0540">Nuclease</keyword>
<evidence type="ECO:0000256" key="6">
    <source>
        <dbReference type="ARBA" id="ARBA00023157"/>
    </source>
</evidence>
<reference evidence="8" key="1">
    <citation type="journal article" date="2015" name="Genome Announc.">
        <title>Draft Genome Sequence of the Pathogenic Filamentous Fungus Aspergillus udagawae Strain IFM 46973T.</title>
        <authorList>
            <person name="Kusuya Y."/>
            <person name="Takahashi-Nakaguchi A."/>
            <person name="Takahashi H."/>
            <person name="Yaguchi T."/>
        </authorList>
    </citation>
    <scope>NUCLEOTIDE SEQUENCE</scope>
    <source>
        <strain evidence="8">IFM 46973</strain>
    </source>
</reference>
<proteinExistence type="inferred from homology"/>
<dbReference type="GO" id="GO:0016788">
    <property type="term" value="F:hydrolase activity, acting on ester bonds"/>
    <property type="evidence" value="ECO:0007669"/>
    <property type="project" value="InterPro"/>
</dbReference>
<dbReference type="Gene3D" id="1.10.575.10">
    <property type="entry name" value="P1 Nuclease"/>
    <property type="match status" value="1"/>
</dbReference>
<protein>
    <recommendedName>
        <fullName evidence="10">Nuclease S1</fullName>
    </recommendedName>
</protein>
<keyword evidence="6" id="KW-1015">Disulfide bond</keyword>
<dbReference type="AlphaFoldDB" id="A0A8E0QN32"/>
<evidence type="ECO:0000256" key="5">
    <source>
        <dbReference type="ARBA" id="ARBA00022801"/>
    </source>
</evidence>
<evidence type="ECO:0008006" key="10">
    <source>
        <dbReference type="Google" id="ProtNLM"/>
    </source>
</evidence>
<comment type="similarity">
    <text evidence="1">Belongs to the nuclease type I family.</text>
</comment>
<dbReference type="GeneID" id="66989852"/>
<name>A0A8E0QN32_9EURO</name>
<evidence type="ECO:0000256" key="2">
    <source>
        <dbReference type="ARBA" id="ARBA00022722"/>
    </source>
</evidence>
<keyword evidence="3" id="KW-0479">Metal-binding</keyword>
<evidence type="ECO:0000256" key="3">
    <source>
        <dbReference type="ARBA" id="ARBA00022723"/>
    </source>
</evidence>
<dbReference type="InterPro" id="IPR008947">
    <property type="entry name" value="PLipase_C/P1_nuclease_dom_sf"/>
</dbReference>
<dbReference type="GO" id="GO:0046872">
    <property type="term" value="F:metal ion binding"/>
    <property type="evidence" value="ECO:0007669"/>
    <property type="project" value="UniProtKB-KW"/>
</dbReference>
<sequence>TNQVNDPNIAQDEQAEALKFLIHFLGDIHQPLHAEALERGGNEIHVCFDKHCGKKENLHGIWDTEIPHKMNGIKHNEKHNDEKEPAERWAASLFRANRFRPHHAECSNIQNPLECATLWAKETNRLNCDYVLKRDIDWLENHDLGGDYYDGAAPIVNEQIYKAGVRLATWINTLAAQRPSSTGFLVTQDGKVGRNFEL</sequence>
<dbReference type="GO" id="GO:0003676">
    <property type="term" value="F:nucleic acid binding"/>
    <property type="evidence" value="ECO:0007669"/>
    <property type="project" value="InterPro"/>
</dbReference>
<keyword evidence="5" id="KW-0378">Hydrolase</keyword>
<dbReference type="SUPFAM" id="SSF48537">
    <property type="entry name" value="Phospholipase C/P1 nuclease"/>
    <property type="match status" value="1"/>
</dbReference>
<evidence type="ECO:0000256" key="7">
    <source>
        <dbReference type="ARBA" id="ARBA00023180"/>
    </source>
</evidence>
<dbReference type="PANTHER" id="PTHR33146:SF26">
    <property type="entry name" value="ENDONUCLEASE 4"/>
    <property type="match status" value="1"/>
</dbReference>
<evidence type="ECO:0000313" key="8">
    <source>
        <dbReference type="EMBL" id="GIC86016.1"/>
    </source>
</evidence>
<keyword evidence="7" id="KW-0325">Glycoprotein</keyword>
<dbReference type="Proteomes" id="UP000036893">
    <property type="component" value="Unassembled WGS sequence"/>
</dbReference>
<evidence type="ECO:0000256" key="4">
    <source>
        <dbReference type="ARBA" id="ARBA00022759"/>
    </source>
</evidence>
<organism evidence="8 9">
    <name type="scientific">Aspergillus udagawae</name>
    <dbReference type="NCBI Taxonomy" id="91492"/>
    <lineage>
        <taxon>Eukaryota</taxon>
        <taxon>Fungi</taxon>
        <taxon>Dikarya</taxon>
        <taxon>Ascomycota</taxon>
        <taxon>Pezizomycotina</taxon>
        <taxon>Eurotiomycetes</taxon>
        <taxon>Eurotiomycetidae</taxon>
        <taxon>Eurotiales</taxon>
        <taxon>Aspergillaceae</taxon>
        <taxon>Aspergillus</taxon>
        <taxon>Aspergillus subgen. Fumigati</taxon>
    </lineage>
</organism>
<dbReference type="GO" id="GO:0006308">
    <property type="term" value="P:DNA catabolic process"/>
    <property type="evidence" value="ECO:0007669"/>
    <property type="project" value="InterPro"/>
</dbReference>
<dbReference type="CDD" id="cd11010">
    <property type="entry name" value="S1-P1_nuclease"/>
    <property type="match status" value="1"/>
</dbReference>
<evidence type="ECO:0000313" key="9">
    <source>
        <dbReference type="Proteomes" id="UP000036893"/>
    </source>
</evidence>
<dbReference type="InterPro" id="IPR003154">
    <property type="entry name" value="S1/P1nuclease"/>
</dbReference>
<dbReference type="Pfam" id="PF02265">
    <property type="entry name" value="S1-P1_nuclease"/>
    <property type="match status" value="1"/>
</dbReference>